<dbReference type="Gene3D" id="3.40.50.1100">
    <property type="match status" value="2"/>
</dbReference>
<comment type="caution">
    <text evidence="6">The sequence shown here is derived from an EMBL/GenBank/DDBJ whole genome shotgun (WGS) entry which is preliminary data.</text>
</comment>
<dbReference type="PANTHER" id="PTHR48078">
    <property type="entry name" value="THREONINE DEHYDRATASE, MITOCHONDRIAL-RELATED"/>
    <property type="match status" value="1"/>
</dbReference>
<protein>
    <submittedName>
        <fullName evidence="6">Serine/threonine dehydratase</fullName>
    </submittedName>
</protein>
<dbReference type="FunFam" id="3.40.50.1100:FF:000005">
    <property type="entry name" value="Threonine dehydratase catabolic"/>
    <property type="match status" value="1"/>
</dbReference>
<evidence type="ECO:0000256" key="1">
    <source>
        <dbReference type="ARBA" id="ARBA00001933"/>
    </source>
</evidence>
<dbReference type="AlphaFoldDB" id="A0A256IL53"/>
<dbReference type="EMBL" id="NHPJ01000068">
    <property type="protein sequence ID" value="OYR57183.1"/>
    <property type="molecule type" value="Genomic_DNA"/>
</dbReference>
<keyword evidence="4" id="KW-0456">Lyase</keyword>
<dbReference type="InterPro" id="IPR001926">
    <property type="entry name" value="TrpB-like_PALP"/>
</dbReference>
<dbReference type="Proteomes" id="UP000216308">
    <property type="component" value="Unassembled WGS sequence"/>
</dbReference>
<evidence type="ECO:0000259" key="5">
    <source>
        <dbReference type="Pfam" id="PF00291"/>
    </source>
</evidence>
<comment type="similarity">
    <text evidence="2">Belongs to the serine/threonine dehydratase family.</text>
</comment>
<evidence type="ECO:0000313" key="7">
    <source>
        <dbReference type="Proteomes" id="UP000216308"/>
    </source>
</evidence>
<feature type="domain" description="Tryptophan synthase beta chain-like PALP" evidence="5">
    <location>
        <begin position="42"/>
        <end position="326"/>
    </location>
</feature>
<dbReference type="GO" id="GO:0009097">
    <property type="term" value="P:isoleucine biosynthetic process"/>
    <property type="evidence" value="ECO:0007669"/>
    <property type="project" value="TreeGrafter"/>
</dbReference>
<dbReference type="SUPFAM" id="SSF53686">
    <property type="entry name" value="Tryptophan synthase beta subunit-like PLP-dependent enzymes"/>
    <property type="match status" value="1"/>
</dbReference>
<keyword evidence="3" id="KW-0663">Pyridoxal phosphate</keyword>
<dbReference type="GO" id="GO:0003941">
    <property type="term" value="F:L-serine ammonia-lyase activity"/>
    <property type="evidence" value="ECO:0007669"/>
    <property type="project" value="TreeGrafter"/>
</dbReference>
<dbReference type="InterPro" id="IPR050147">
    <property type="entry name" value="Ser/Thr_Dehydratase"/>
</dbReference>
<dbReference type="GO" id="GO:0006565">
    <property type="term" value="P:L-serine catabolic process"/>
    <property type="evidence" value="ECO:0007669"/>
    <property type="project" value="TreeGrafter"/>
</dbReference>
<gene>
    <name evidence="6" type="ORF">DJ70_06525</name>
</gene>
<reference evidence="6 7" key="1">
    <citation type="journal article" date="2014" name="Front. Microbiol.">
        <title>Population and genomic analysis of the genus Halorubrum.</title>
        <authorList>
            <person name="Fullmer M.S."/>
            <person name="Soucy S.M."/>
            <person name="Swithers K.S."/>
            <person name="Makkay A.M."/>
            <person name="Wheeler R."/>
            <person name="Ventosa A."/>
            <person name="Gogarten J.P."/>
            <person name="Papke R.T."/>
        </authorList>
    </citation>
    <scope>NUCLEOTIDE SEQUENCE [LARGE SCALE GENOMIC DNA]</scope>
    <source>
        <strain evidence="6 7">Cb34</strain>
    </source>
</reference>
<dbReference type="GO" id="GO:0004794">
    <property type="term" value="F:threonine deaminase activity"/>
    <property type="evidence" value="ECO:0007669"/>
    <property type="project" value="TreeGrafter"/>
</dbReference>
<evidence type="ECO:0000313" key="6">
    <source>
        <dbReference type="EMBL" id="OYR57183.1"/>
    </source>
</evidence>
<accession>A0A256IL53</accession>
<evidence type="ECO:0000256" key="4">
    <source>
        <dbReference type="ARBA" id="ARBA00023239"/>
    </source>
</evidence>
<sequence>MAGVSRYEPVDSPDATTIFPYHDLTPPEPGDVYEAREVVSRYLPRTPLVRSEALSAETGADVYFKREDTLPTGAFKVRGGVTLGHRLSEEFREAGLVAASTGNHGQSVAYAGREFGVPVTIAVPSDPNPEKVAAMERFGAEVVATGADYDEAREWAERRAAEDGLRYVHSANEPDLVAGVATAGLEVLETLPEVDRVVCPIGGGSGAAGYCLTTGAIGGAEVVGVQSAAADATYRAYHEGHLDPAESATTEAEGISSRAPFALTVGILRDRLDDLVTVPEAAIWDGVRDVLAADRILIEGACAAAVAAVRSMDDVAGETVVVPTTGRNLSTEKLRRAVDPE</sequence>
<dbReference type="CDD" id="cd01562">
    <property type="entry name" value="Thr-dehyd"/>
    <property type="match status" value="1"/>
</dbReference>
<name>A0A256IL53_9EURY</name>
<organism evidence="6 7">
    <name type="scientific">Halorubrum halodurans</name>
    <dbReference type="NCBI Taxonomy" id="1383851"/>
    <lineage>
        <taxon>Archaea</taxon>
        <taxon>Methanobacteriati</taxon>
        <taxon>Methanobacteriota</taxon>
        <taxon>Stenosarchaea group</taxon>
        <taxon>Halobacteria</taxon>
        <taxon>Halobacteriales</taxon>
        <taxon>Haloferacaceae</taxon>
        <taxon>Halorubrum</taxon>
    </lineage>
</organism>
<keyword evidence="7" id="KW-1185">Reference proteome</keyword>
<dbReference type="InterPro" id="IPR036052">
    <property type="entry name" value="TrpB-like_PALP_sf"/>
</dbReference>
<dbReference type="Pfam" id="PF00291">
    <property type="entry name" value="PALP"/>
    <property type="match status" value="1"/>
</dbReference>
<dbReference type="PANTHER" id="PTHR48078:SF7">
    <property type="entry name" value="BLL6502 PROTEIN"/>
    <property type="match status" value="1"/>
</dbReference>
<evidence type="ECO:0000256" key="2">
    <source>
        <dbReference type="ARBA" id="ARBA00010869"/>
    </source>
</evidence>
<proteinExistence type="inferred from homology"/>
<dbReference type="GO" id="GO:0006567">
    <property type="term" value="P:L-threonine catabolic process"/>
    <property type="evidence" value="ECO:0007669"/>
    <property type="project" value="TreeGrafter"/>
</dbReference>
<comment type="cofactor">
    <cofactor evidence="1">
        <name>pyridoxal 5'-phosphate</name>
        <dbReference type="ChEBI" id="CHEBI:597326"/>
    </cofactor>
</comment>
<evidence type="ECO:0000256" key="3">
    <source>
        <dbReference type="ARBA" id="ARBA00022898"/>
    </source>
</evidence>